<gene>
    <name evidence="2" type="primary">JIP4</name>
    <name evidence="2" type="ORF">FIM1_2281</name>
</gene>
<keyword evidence="3" id="KW-1185">Reference proteome</keyword>
<protein>
    <submittedName>
        <fullName evidence="2">JIP4</fullName>
    </submittedName>
</protein>
<dbReference type="EMBL" id="CP015056">
    <property type="protein sequence ID" value="QGN15589.1"/>
    <property type="molecule type" value="Genomic_DNA"/>
</dbReference>
<proteinExistence type="predicted"/>
<feature type="region of interest" description="Disordered" evidence="1">
    <location>
        <begin position="619"/>
        <end position="651"/>
    </location>
</feature>
<feature type="compositionally biased region" description="Low complexity" evidence="1">
    <location>
        <begin position="732"/>
        <end position="762"/>
    </location>
</feature>
<feature type="region of interest" description="Disordered" evidence="1">
    <location>
        <begin position="731"/>
        <end position="766"/>
    </location>
</feature>
<reference evidence="2 3" key="1">
    <citation type="submission" date="2016-03" db="EMBL/GenBank/DDBJ databases">
        <title>How can Kluyveromyces marxianus grow so fast - potential evolutionary course in Saccharomyces Complex revealed by comparative genomics.</title>
        <authorList>
            <person name="Mo W."/>
            <person name="Lu W."/>
            <person name="Yang X."/>
            <person name="Qi J."/>
            <person name="Lv H."/>
        </authorList>
    </citation>
    <scope>NUCLEOTIDE SEQUENCE [LARGE SCALE GENOMIC DNA]</scope>
    <source>
        <strain evidence="2 3">FIM1</strain>
    </source>
</reference>
<sequence>MIEPVDPLYYRKVQFCLDGDGTGCDDKSGGSANSLVTLNGEKLVPTVSWDTVPIEGSGADDEVDDYMSYEPLNLDSSMDYLYSGETELDYMKNPARSKNYLSQAPTSRVRGSSPVRLGFGVASSAQQLDVGVRDTAAKIMIGPGGEIRRRDYPSRPILVSNALIKSQYHKDWKKKWRKQVETVEYRIGKAQSKYFKYPEILFPEQKVDLTDAPVVNENGEVIEKRKRANLRRQLRVIRTPTGIAKTPRTVLVHISGRRHTWVALDWAINQLANDTDYIVILANIPERMTSDRHRSLSRSRSRSASRSRSRSRSRMRSLSRNRDIRAGTGDDVIYDDYDPSDDIWCDGYTVGEVNALLQRLIDYCTIIMGDRKVKLTIEIVVGSTSKVLINSLNAYAPDFFVIGTPVDRDGSNNIVIHRCRHLSPVVMQNFPIPLFVVAARKMGWFELRLQREILLKQKQIQSSRVVPNINTSTNIDKLDGTSRQTDSSDEDEADNISHLSLDDMEKTVNTIKQLRRRYRSLLEKKMGLLDVDSTLSTKQRHFEKIDSTINATLNFNKELESLGDAEYVMQIRKTWTGGIRPRITKKKSMLDVSDVPRKKPSNVNPSTAPAINIAKVTKLSQQGDKKKDLTPSSVSSRPSNANPAAIKFAHSVKPKDGMSAIQRIKTVEANNSELSPLERDLSSISLVPVRSHQPKSESDSTLRKVMSTTSLDKKERKRSRLFTFLFGGNQNSSSVSDSNSDLSPSLSFTSSRRGSMSSQSSGESKKKRGLYLFKKLDHI</sequence>
<feature type="compositionally biased region" description="Polar residues" evidence="1">
    <location>
        <begin position="630"/>
        <end position="642"/>
    </location>
</feature>
<organism evidence="2 3">
    <name type="scientific">Kluyveromyces marxianus</name>
    <name type="common">Yeast</name>
    <name type="synonym">Candida kefyr</name>
    <dbReference type="NCBI Taxonomy" id="4911"/>
    <lineage>
        <taxon>Eukaryota</taxon>
        <taxon>Fungi</taxon>
        <taxon>Dikarya</taxon>
        <taxon>Ascomycota</taxon>
        <taxon>Saccharomycotina</taxon>
        <taxon>Saccharomycetes</taxon>
        <taxon>Saccharomycetales</taxon>
        <taxon>Saccharomycetaceae</taxon>
        <taxon>Kluyveromyces</taxon>
    </lineage>
</organism>
<name>A0ABX6ETC6_KLUMA</name>
<evidence type="ECO:0000256" key="1">
    <source>
        <dbReference type="SAM" id="MobiDB-lite"/>
    </source>
</evidence>
<dbReference type="Proteomes" id="UP000422736">
    <property type="component" value="Chromosome 3"/>
</dbReference>
<accession>A0ABX6ETC6</accession>
<feature type="compositionally biased region" description="Polar residues" evidence="1">
    <location>
        <begin position="471"/>
        <end position="485"/>
    </location>
</feature>
<feature type="region of interest" description="Disordered" evidence="1">
    <location>
        <begin position="471"/>
        <end position="494"/>
    </location>
</feature>
<feature type="region of interest" description="Disordered" evidence="1">
    <location>
        <begin position="291"/>
        <end position="321"/>
    </location>
</feature>
<evidence type="ECO:0000313" key="3">
    <source>
        <dbReference type="Proteomes" id="UP000422736"/>
    </source>
</evidence>
<evidence type="ECO:0000313" key="2">
    <source>
        <dbReference type="EMBL" id="QGN15589.1"/>
    </source>
</evidence>
<feature type="compositionally biased region" description="Basic residues" evidence="1">
    <location>
        <begin position="295"/>
        <end position="319"/>
    </location>
</feature>
<feature type="region of interest" description="Disordered" evidence="1">
    <location>
        <begin position="685"/>
        <end position="713"/>
    </location>
</feature>